<dbReference type="GO" id="GO:0005506">
    <property type="term" value="F:iron ion binding"/>
    <property type="evidence" value="ECO:0007669"/>
    <property type="project" value="InterPro"/>
</dbReference>
<dbReference type="AlphaFoldDB" id="A0A495JTQ2"/>
<reference evidence="2 3" key="1">
    <citation type="submission" date="2018-10" db="EMBL/GenBank/DDBJ databases">
        <title>Sequencing the genomes of 1000 actinobacteria strains.</title>
        <authorList>
            <person name="Klenk H.-P."/>
        </authorList>
    </citation>
    <scope>NUCLEOTIDE SEQUENCE [LARGE SCALE GENOMIC DNA]</scope>
    <source>
        <strain evidence="2 3">DSM 45175</strain>
    </source>
</reference>
<organism evidence="2 3">
    <name type="scientific">Micromonospora pisi</name>
    <dbReference type="NCBI Taxonomy" id="589240"/>
    <lineage>
        <taxon>Bacteria</taxon>
        <taxon>Bacillati</taxon>
        <taxon>Actinomycetota</taxon>
        <taxon>Actinomycetes</taxon>
        <taxon>Micromonosporales</taxon>
        <taxon>Micromonosporaceae</taxon>
        <taxon>Micromonospora</taxon>
    </lineage>
</organism>
<dbReference type="SUPFAM" id="SSF48264">
    <property type="entry name" value="Cytochrome P450"/>
    <property type="match status" value="1"/>
</dbReference>
<comment type="caution">
    <text evidence="2">The sequence shown here is derived from an EMBL/GenBank/DDBJ whole genome shotgun (WGS) entry which is preliminary data.</text>
</comment>
<dbReference type="InterPro" id="IPR036396">
    <property type="entry name" value="Cyt_P450_sf"/>
</dbReference>
<evidence type="ECO:0000313" key="3">
    <source>
        <dbReference type="Proteomes" id="UP000277671"/>
    </source>
</evidence>
<keyword evidence="3" id="KW-1185">Reference proteome</keyword>
<dbReference type="Proteomes" id="UP000277671">
    <property type="component" value="Unassembled WGS sequence"/>
</dbReference>
<accession>A0A495JTQ2</accession>
<dbReference type="PROSITE" id="PS00086">
    <property type="entry name" value="CYTOCHROME_P450"/>
    <property type="match status" value="1"/>
</dbReference>
<evidence type="ECO:0000256" key="1">
    <source>
        <dbReference type="ARBA" id="ARBA00010617"/>
    </source>
</evidence>
<dbReference type="GO" id="GO:0004497">
    <property type="term" value="F:monooxygenase activity"/>
    <property type="evidence" value="ECO:0007669"/>
    <property type="project" value="InterPro"/>
</dbReference>
<name>A0A495JTQ2_9ACTN</name>
<protein>
    <submittedName>
        <fullName evidence="2">Cytochrome P450</fullName>
    </submittedName>
</protein>
<dbReference type="InterPro" id="IPR017972">
    <property type="entry name" value="Cyt_P450_CS"/>
</dbReference>
<gene>
    <name evidence="2" type="ORF">BDK92_6104</name>
</gene>
<sequence>MVARPEDVTAALNSPALRVPPTAVSTGAAGALQARMARFSDGAAHTRRRALVEELLPNPDELRRAAEEQTGPLLDGRRAPFDVMPLARTVPVAVLATALGVAPIDRDRTVTLVGRLCDALAPTLAPPPTPDDPDAVADELTTLLTPVGAGDFERVAAVAGILFQARDATAALIGSALLAATPADGTAPTGIGRLVERTLREEPPVQCTRRHAADPVALGGVGVPPGATVWVLLAAAETGPPAPPATFGAGPHACPGATQARAVAGGFLSATLARGLRPVPGQRMGYEPRPNLRLPTRLLMERR</sequence>
<proteinExistence type="inferred from homology"/>
<dbReference type="PANTHER" id="PTHR46696:SF1">
    <property type="entry name" value="CYTOCHROME P450 YJIB-RELATED"/>
    <property type="match status" value="1"/>
</dbReference>
<dbReference type="PANTHER" id="PTHR46696">
    <property type="entry name" value="P450, PUTATIVE (EUROFUNG)-RELATED"/>
    <property type="match status" value="1"/>
</dbReference>
<dbReference type="EMBL" id="RBKT01000001">
    <property type="protein sequence ID" value="RKR91702.1"/>
    <property type="molecule type" value="Genomic_DNA"/>
</dbReference>
<dbReference type="Gene3D" id="1.10.630.10">
    <property type="entry name" value="Cytochrome P450"/>
    <property type="match status" value="1"/>
</dbReference>
<evidence type="ECO:0000313" key="2">
    <source>
        <dbReference type="EMBL" id="RKR91702.1"/>
    </source>
</evidence>
<dbReference type="GO" id="GO:0020037">
    <property type="term" value="F:heme binding"/>
    <property type="evidence" value="ECO:0007669"/>
    <property type="project" value="InterPro"/>
</dbReference>
<dbReference type="GO" id="GO:0016705">
    <property type="term" value="F:oxidoreductase activity, acting on paired donors, with incorporation or reduction of molecular oxygen"/>
    <property type="evidence" value="ECO:0007669"/>
    <property type="project" value="InterPro"/>
</dbReference>
<comment type="similarity">
    <text evidence="1">Belongs to the cytochrome P450 family.</text>
</comment>